<keyword evidence="2" id="KW-1133">Transmembrane helix</keyword>
<reference evidence="3 4" key="1">
    <citation type="submission" date="2024-09" db="EMBL/GenBank/DDBJ databases">
        <authorList>
            <person name="Sun Q."/>
            <person name="Mori K."/>
        </authorList>
    </citation>
    <scope>NUCLEOTIDE SEQUENCE [LARGE SCALE GENOMIC DNA]</scope>
    <source>
        <strain evidence="3 4">CCM 7609</strain>
    </source>
</reference>
<sequence>MRRSRRTRTQWGTYSGSLMLYRQVTAPSAHDPVKLSGFMIGVSIAVAALGVLILVMSGSMMLQGEFSASGTGRSGWITPPIAFLLGLGLALSPIGIVWQERHFGRARDRSEETWGSVLSLAPDHVFFHEGPAEGFYPWRQVTPELWASEPREVAAVVGHYLEHPEDRPELGTGPSVERALSLS</sequence>
<proteinExistence type="predicted"/>
<keyword evidence="2" id="KW-0812">Transmembrane</keyword>
<gene>
    <name evidence="3" type="ORF">ACFFIO_07405</name>
</gene>
<dbReference type="Proteomes" id="UP001589766">
    <property type="component" value="Unassembled WGS sequence"/>
</dbReference>
<feature type="transmembrane region" description="Helical" evidence="2">
    <location>
        <begin position="76"/>
        <end position="98"/>
    </location>
</feature>
<keyword evidence="2" id="KW-0472">Membrane</keyword>
<evidence type="ECO:0000256" key="1">
    <source>
        <dbReference type="SAM" id="MobiDB-lite"/>
    </source>
</evidence>
<name>A0ABV6F4S0_9MICC</name>
<evidence type="ECO:0000313" key="4">
    <source>
        <dbReference type="Proteomes" id="UP001589766"/>
    </source>
</evidence>
<comment type="caution">
    <text evidence="3">The sequence shown here is derived from an EMBL/GenBank/DDBJ whole genome shotgun (WGS) entry which is preliminary data.</text>
</comment>
<accession>A0ABV6F4S0</accession>
<dbReference type="EMBL" id="JBHLWH010000021">
    <property type="protein sequence ID" value="MFC0248324.1"/>
    <property type="molecule type" value="Genomic_DNA"/>
</dbReference>
<organism evidence="3 4">
    <name type="scientific">Citricoccus parietis</name>
    <dbReference type="NCBI Taxonomy" id="592307"/>
    <lineage>
        <taxon>Bacteria</taxon>
        <taxon>Bacillati</taxon>
        <taxon>Actinomycetota</taxon>
        <taxon>Actinomycetes</taxon>
        <taxon>Micrococcales</taxon>
        <taxon>Micrococcaceae</taxon>
        <taxon>Citricoccus</taxon>
    </lineage>
</organism>
<evidence type="ECO:0000256" key="2">
    <source>
        <dbReference type="SAM" id="Phobius"/>
    </source>
</evidence>
<feature type="region of interest" description="Disordered" evidence="1">
    <location>
        <begin position="164"/>
        <end position="183"/>
    </location>
</feature>
<keyword evidence="4" id="KW-1185">Reference proteome</keyword>
<feature type="transmembrane region" description="Helical" evidence="2">
    <location>
        <begin position="35"/>
        <end position="56"/>
    </location>
</feature>
<evidence type="ECO:0000313" key="3">
    <source>
        <dbReference type="EMBL" id="MFC0248324.1"/>
    </source>
</evidence>
<dbReference type="RefSeq" id="WP_378040951.1">
    <property type="nucleotide sequence ID" value="NZ_JBHLWH010000021.1"/>
</dbReference>
<protein>
    <submittedName>
        <fullName evidence="3">Uncharacterized protein</fullName>
    </submittedName>
</protein>